<dbReference type="EMBL" id="OX395141">
    <property type="protein sequence ID" value="CAI5794892.1"/>
    <property type="molecule type" value="Genomic_DNA"/>
</dbReference>
<evidence type="ECO:0000313" key="3">
    <source>
        <dbReference type="Proteomes" id="UP001178461"/>
    </source>
</evidence>
<name>A0AA35LFJ0_9SAUR</name>
<organism evidence="2 3">
    <name type="scientific">Podarcis lilfordi</name>
    <name type="common">Lilford's wall lizard</name>
    <dbReference type="NCBI Taxonomy" id="74358"/>
    <lineage>
        <taxon>Eukaryota</taxon>
        <taxon>Metazoa</taxon>
        <taxon>Chordata</taxon>
        <taxon>Craniata</taxon>
        <taxon>Vertebrata</taxon>
        <taxon>Euteleostomi</taxon>
        <taxon>Lepidosauria</taxon>
        <taxon>Squamata</taxon>
        <taxon>Bifurcata</taxon>
        <taxon>Unidentata</taxon>
        <taxon>Episquamata</taxon>
        <taxon>Laterata</taxon>
        <taxon>Lacertibaenia</taxon>
        <taxon>Lacertidae</taxon>
        <taxon>Podarcis</taxon>
    </lineage>
</organism>
<protein>
    <submittedName>
        <fullName evidence="2">Uncharacterized protein</fullName>
    </submittedName>
</protein>
<gene>
    <name evidence="2" type="ORF">PODLI_1B017957</name>
</gene>
<sequence>MGNEVGQGSSEKQGGSRKPWKKTGIVAEGEGLKSKEMEIKGKEMLLTAYWMY</sequence>
<accession>A0AA35LFJ0</accession>
<proteinExistence type="predicted"/>
<keyword evidence="3" id="KW-1185">Reference proteome</keyword>
<feature type="region of interest" description="Disordered" evidence="1">
    <location>
        <begin position="1"/>
        <end position="27"/>
    </location>
</feature>
<evidence type="ECO:0000256" key="1">
    <source>
        <dbReference type="SAM" id="MobiDB-lite"/>
    </source>
</evidence>
<dbReference type="Proteomes" id="UP001178461">
    <property type="component" value="Chromosome 15"/>
</dbReference>
<dbReference type="AlphaFoldDB" id="A0AA35LFJ0"/>
<reference evidence="2" key="1">
    <citation type="submission" date="2022-12" db="EMBL/GenBank/DDBJ databases">
        <authorList>
            <person name="Alioto T."/>
            <person name="Alioto T."/>
            <person name="Gomez Garrido J."/>
        </authorList>
    </citation>
    <scope>NUCLEOTIDE SEQUENCE</scope>
</reference>
<evidence type="ECO:0000313" key="2">
    <source>
        <dbReference type="EMBL" id="CAI5794892.1"/>
    </source>
</evidence>
<feature type="compositionally biased region" description="Polar residues" evidence="1">
    <location>
        <begin position="1"/>
        <end position="13"/>
    </location>
</feature>